<dbReference type="GO" id="GO:0061178">
    <property type="term" value="P:regulation of insulin secretion involved in cellular response to glucose stimulus"/>
    <property type="evidence" value="ECO:0007669"/>
    <property type="project" value="TreeGrafter"/>
</dbReference>
<dbReference type="PROSITE" id="PS50835">
    <property type="entry name" value="IG_LIKE"/>
    <property type="match status" value="1"/>
</dbReference>
<feature type="domain" description="Ig-like" evidence="11">
    <location>
        <begin position="145"/>
        <end position="237"/>
    </location>
</feature>
<keyword evidence="9" id="KW-0732">Signal</keyword>
<sequence>MALSGMLYWAIGIAAIQAVYCQDNFIKVECDPENQGVYSQQAVLNCKVVSIKKGFQIIKMIWCKVEADKCVGKTMLTFENGKWSAEDARFSSGALEWNEKELSVSLLVQKTQVSDQGSYRFLISTDIGYDKGNTYLRVTAPYSVPVISSVPGINIEDSMPVTLTCNASGGYPPGQIHWFEQLSNRTNSSALSTIPTQDGRFNLSSVFTMTASSSMALYKCVVVNDKMDKQRAEYQLAIGPEKQEGTKNATAITAVFIVVGALAAGILILYIYRRQSRVEQTPPFVRAQSGQSATITCIGGSEDFDGLYLRRKFIQQSQVLYVHKSSTITVEKNYTDRMKTEGDTKKLTLIISNLMESDTDGYFCEFGRLDMETGKLLNIRATGTLIVVQDEMKEVTCPPVDPNPPSSSLQLTPTLMIVTSLAAVCVLILCIVALIIWQLPNVTVCLMFQIKKCFAKQRSQQAVQDTVYEEMAKSRMMMGPHGINRAVQRLVFSRCQHGLGVKIIGGYREHTGEEYGIYIKRILPGGVADRDGRLQPGDLVLDVNNESLGGVTNDRAVDILRTASASNHISLLIARDEESKRVFHELLEKNGSHSNAGSERNSPTPLAAGKMTESTSSTSSSSRSQSPQLLSPKDIVTSYSSSYGVVPVANDNAIQLICVAKGTGLGLHIVGGANRPEGPMVYVQEAVSGGECQKDGRLRPGDQIVSVNKESFVGITYEEANSILTQTKLRPDPTVEIAFIRRSSGKGLQSPVGLQPQVKGNGNLLRPTGLGLHSPPGNLIPKMSSTPNTGSETLPSVKLSQIRAAPNRRDQSSVFSPDSTLPEEPGSAVSPSPMEGCTPKGRKISLNSTIRLKLDRLQQALGYLGIRPTEEQERALREQLQIDSKGTVAYGEFVQVVRDLFKLQLDDAGIGQGMMRFAATDLTNLLEPTHQPQLAASDSEELDEMERLKRDRIEALREARRLQDQLAESEGLCAQLQEELKKVKQEAKAAVEETRALRSRIHLAEATQKQARGMEMDYEEVIRLLEAEIAELKAPRTDHPNSIKDGVQDLKKRVAVLECQLRKSEGAKKGFEVSTEKLLQFVEQNKNEAMILNELLFFSSPSDRKLGMTSSSQAIASRIGRKGPRTTAALAQEAKDLSRSVRSILEVDCK</sequence>
<dbReference type="InterPro" id="IPR013162">
    <property type="entry name" value="CD80_C2-set"/>
</dbReference>
<dbReference type="InterPro" id="IPR036034">
    <property type="entry name" value="PDZ_sf"/>
</dbReference>
<feature type="signal peptide" evidence="9">
    <location>
        <begin position="1"/>
        <end position="21"/>
    </location>
</feature>
<dbReference type="Proteomes" id="UP000289886">
    <property type="component" value="Unassembled WGS sequence"/>
</dbReference>
<evidence type="ECO:0000256" key="8">
    <source>
        <dbReference type="SAM" id="Phobius"/>
    </source>
</evidence>
<feature type="chain" id="PRO_5024887152" evidence="9">
    <location>
        <begin position="22"/>
        <end position="1150"/>
    </location>
</feature>
<dbReference type="InterPro" id="IPR036179">
    <property type="entry name" value="Ig-like_dom_sf"/>
</dbReference>
<dbReference type="GO" id="GO:0008286">
    <property type="term" value="P:insulin receptor signaling pathway"/>
    <property type="evidence" value="ECO:0007669"/>
    <property type="project" value="TreeGrafter"/>
</dbReference>
<evidence type="ECO:0000256" key="9">
    <source>
        <dbReference type="SAM" id="SignalP"/>
    </source>
</evidence>
<dbReference type="SUPFAM" id="SSF48726">
    <property type="entry name" value="Immunoglobulin"/>
    <property type="match status" value="3"/>
</dbReference>
<keyword evidence="13" id="KW-1185">Reference proteome</keyword>
<evidence type="ECO:0000313" key="13">
    <source>
        <dbReference type="Proteomes" id="UP000289886"/>
    </source>
</evidence>
<proteinExistence type="predicted"/>
<feature type="transmembrane region" description="Helical" evidence="8">
    <location>
        <begin position="415"/>
        <end position="437"/>
    </location>
</feature>
<dbReference type="GO" id="GO:0016020">
    <property type="term" value="C:membrane"/>
    <property type="evidence" value="ECO:0007669"/>
    <property type="project" value="UniProtKB-SubCell"/>
</dbReference>
<evidence type="ECO:0000256" key="4">
    <source>
        <dbReference type="ARBA" id="ARBA00023136"/>
    </source>
</evidence>
<accession>A0A662YX16</accession>
<dbReference type="AlphaFoldDB" id="A0A662YX16"/>
<dbReference type="EMBL" id="SCEB01000092">
    <property type="protein sequence ID" value="RXN01063.1"/>
    <property type="molecule type" value="Genomic_DNA"/>
</dbReference>
<evidence type="ECO:0000313" key="12">
    <source>
        <dbReference type="EMBL" id="RXN01063.1"/>
    </source>
</evidence>
<feature type="domain" description="PDZ" evidence="10">
    <location>
        <begin position="653"/>
        <end position="727"/>
    </location>
</feature>
<comment type="caution">
    <text evidence="12">The sequence shown here is derived from an EMBL/GenBank/DDBJ whole genome shotgun (WGS) entry which is preliminary data.</text>
</comment>
<evidence type="ECO:0000256" key="2">
    <source>
        <dbReference type="ARBA" id="ARBA00022692"/>
    </source>
</evidence>
<feature type="region of interest" description="Disordered" evidence="7">
    <location>
        <begin position="746"/>
        <end position="842"/>
    </location>
</feature>
<name>A0A662YX16_ACIRT</name>
<protein>
    <submittedName>
        <fullName evidence="12">Syntaxin-binding protein 4</fullName>
    </submittedName>
</protein>
<evidence type="ECO:0000256" key="1">
    <source>
        <dbReference type="ARBA" id="ARBA00004167"/>
    </source>
</evidence>
<dbReference type="PANTHER" id="PTHR19964:SF16">
    <property type="entry name" value="SYNTAXIN-BINDING PROTEIN 4"/>
    <property type="match status" value="1"/>
</dbReference>
<dbReference type="Pfam" id="PF07686">
    <property type="entry name" value="V-set"/>
    <property type="match status" value="2"/>
</dbReference>
<dbReference type="GO" id="GO:0019905">
    <property type="term" value="F:syntaxin binding"/>
    <property type="evidence" value="ECO:0007669"/>
    <property type="project" value="TreeGrafter"/>
</dbReference>
<dbReference type="InterPro" id="IPR001478">
    <property type="entry name" value="PDZ"/>
</dbReference>
<dbReference type="SMART" id="SM00409">
    <property type="entry name" value="IG"/>
    <property type="match status" value="3"/>
</dbReference>
<dbReference type="CDD" id="cd06698">
    <property type="entry name" value="PDZ1_hSTXBP4-PDZ2_GgSTXBP4-like"/>
    <property type="match status" value="1"/>
</dbReference>
<dbReference type="Pfam" id="PF08205">
    <property type="entry name" value="C2-set_2"/>
    <property type="match status" value="1"/>
</dbReference>
<keyword evidence="2 8" id="KW-0812">Transmembrane</keyword>
<feature type="transmembrane region" description="Helical" evidence="8">
    <location>
        <begin position="251"/>
        <end position="272"/>
    </location>
</feature>
<keyword evidence="6" id="KW-0175">Coiled coil</keyword>
<dbReference type="InterPro" id="IPR013106">
    <property type="entry name" value="Ig_V-set"/>
</dbReference>
<dbReference type="CDD" id="cd06692">
    <property type="entry name" value="PDZ1_GgSTXBP4-like"/>
    <property type="match status" value="1"/>
</dbReference>
<evidence type="ECO:0000256" key="7">
    <source>
        <dbReference type="SAM" id="MobiDB-lite"/>
    </source>
</evidence>
<evidence type="ECO:0000256" key="5">
    <source>
        <dbReference type="ARBA" id="ARBA00023157"/>
    </source>
</evidence>
<feature type="compositionally biased region" description="Polar residues" evidence="7">
    <location>
        <begin position="592"/>
        <end position="604"/>
    </location>
</feature>
<keyword evidence="5" id="KW-1015">Disulfide bond</keyword>
<evidence type="ECO:0000259" key="10">
    <source>
        <dbReference type="PROSITE" id="PS50106"/>
    </source>
</evidence>
<feature type="coiled-coil region" evidence="6">
    <location>
        <begin position="942"/>
        <end position="1000"/>
    </location>
</feature>
<keyword evidence="3 8" id="KW-1133">Transmembrane helix</keyword>
<dbReference type="CDD" id="cd00098">
    <property type="entry name" value="IgC1"/>
    <property type="match status" value="1"/>
</dbReference>
<dbReference type="PROSITE" id="PS50106">
    <property type="entry name" value="PDZ"/>
    <property type="match status" value="2"/>
</dbReference>
<feature type="domain" description="PDZ" evidence="10">
    <location>
        <begin position="489"/>
        <end position="575"/>
    </location>
</feature>
<feature type="compositionally biased region" description="Polar residues" evidence="7">
    <location>
        <begin position="783"/>
        <end position="794"/>
    </location>
</feature>
<reference evidence="12 13" key="1">
    <citation type="submission" date="2019-01" db="EMBL/GenBank/DDBJ databases">
        <title>Draft Genome and Complete Hox-Cluster Characterization of the Sterlet Sturgeon (Acipenser ruthenus).</title>
        <authorList>
            <person name="Wei Q."/>
        </authorList>
    </citation>
    <scope>NUCLEOTIDE SEQUENCE [LARGE SCALE GENOMIC DNA]</scope>
    <source>
        <strain evidence="12">WHYD16114868_AA</strain>
        <tissue evidence="12">Blood</tissue>
    </source>
</reference>
<dbReference type="Pfam" id="PF00595">
    <property type="entry name" value="PDZ"/>
    <property type="match status" value="2"/>
</dbReference>
<dbReference type="Gene3D" id="2.60.40.10">
    <property type="entry name" value="Immunoglobulins"/>
    <property type="match status" value="3"/>
</dbReference>
<dbReference type="InterPro" id="IPR013783">
    <property type="entry name" value="Ig-like_fold"/>
</dbReference>
<dbReference type="InterPro" id="IPR003599">
    <property type="entry name" value="Ig_sub"/>
</dbReference>
<dbReference type="PANTHER" id="PTHR19964">
    <property type="entry name" value="MULTIPLE PDZ DOMAIN PROTEIN"/>
    <property type="match status" value="1"/>
</dbReference>
<dbReference type="InterPro" id="IPR051342">
    <property type="entry name" value="PDZ_scaffold"/>
</dbReference>
<dbReference type="SUPFAM" id="SSF50156">
    <property type="entry name" value="PDZ domain-like"/>
    <property type="match status" value="2"/>
</dbReference>
<evidence type="ECO:0000256" key="3">
    <source>
        <dbReference type="ARBA" id="ARBA00022989"/>
    </source>
</evidence>
<dbReference type="GO" id="GO:0031410">
    <property type="term" value="C:cytoplasmic vesicle"/>
    <property type="evidence" value="ECO:0007669"/>
    <property type="project" value="TreeGrafter"/>
</dbReference>
<evidence type="ECO:0000259" key="11">
    <source>
        <dbReference type="PROSITE" id="PS50835"/>
    </source>
</evidence>
<evidence type="ECO:0000256" key="6">
    <source>
        <dbReference type="SAM" id="Coils"/>
    </source>
</evidence>
<dbReference type="InterPro" id="IPR007110">
    <property type="entry name" value="Ig-like_dom"/>
</dbReference>
<gene>
    <name evidence="12" type="ORF">EOD39_8059</name>
</gene>
<comment type="subcellular location">
    <subcellularLocation>
        <location evidence="1">Membrane</location>
        <topology evidence="1">Single-pass membrane protein</topology>
    </subcellularLocation>
</comment>
<keyword evidence="4 8" id="KW-0472">Membrane</keyword>
<dbReference type="Gene3D" id="2.30.42.10">
    <property type="match status" value="2"/>
</dbReference>
<feature type="region of interest" description="Disordered" evidence="7">
    <location>
        <begin position="588"/>
        <end position="631"/>
    </location>
</feature>
<feature type="compositionally biased region" description="Low complexity" evidence="7">
    <location>
        <begin position="614"/>
        <end position="631"/>
    </location>
</feature>
<dbReference type="SMART" id="SM00228">
    <property type="entry name" value="PDZ"/>
    <property type="match status" value="2"/>
</dbReference>
<organism evidence="12 13">
    <name type="scientific">Acipenser ruthenus</name>
    <name type="common">Sterlet sturgeon</name>
    <dbReference type="NCBI Taxonomy" id="7906"/>
    <lineage>
        <taxon>Eukaryota</taxon>
        <taxon>Metazoa</taxon>
        <taxon>Chordata</taxon>
        <taxon>Craniata</taxon>
        <taxon>Vertebrata</taxon>
        <taxon>Euteleostomi</taxon>
        <taxon>Actinopterygii</taxon>
        <taxon>Chondrostei</taxon>
        <taxon>Acipenseriformes</taxon>
        <taxon>Acipenseridae</taxon>
        <taxon>Acipenser</taxon>
    </lineage>
</organism>